<feature type="domain" description="RNA polymerase sigma-70 region 2" evidence="8">
    <location>
        <begin position="27"/>
        <end position="93"/>
    </location>
</feature>
<dbReference type="InterPro" id="IPR000838">
    <property type="entry name" value="RNA_pol_sigma70_ECF_CS"/>
</dbReference>
<dbReference type="PROSITE" id="PS01063">
    <property type="entry name" value="SIGMA70_ECF"/>
    <property type="match status" value="1"/>
</dbReference>
<dbReference type="RefSeq" id="WP_119809864.1">
    <property type="nucleotide sequence ID" value="NZ_QYUP01000061.1"/>
</dbReference>
<organism evidence="10 11">
    <name type="scientific">Massilia cavernae</name>
    <dbReference type="NCBI Taxonomy" id="2320864"/>
    <lineage>
        <taxon>Bacteria</taxon>
        <taxon>Pseudomonadati</taxon>
        <taxon>Pseudomonadota</taxon>
        <taxon>Betaproteobacteria</taxon>
        <taxon>Burkholderiales</taxon>
        <taxon>Oxalobacteraceae</taxon>
        <taxon>Telluria group</taxon>
        <taxon>Massilia</taxon>
    </lineage>
</organism>
<protein>
    <recommendedName>
        <fullName evidence="6">RNA polymerase sigma factor</fullName>
    </recommendedName>
</protein>
<evidence type="ECO:0000256" key="2">
    <source>
        <dbReference type="ARBA" id="ARBA00023015"/>
    </source>
</evidence>
<dbReference type="Gene3D" id="1.10.1740.10">
    <property type="match status" value="1"/>
</dbReference>
<evidence type="ECO:0000259" key="9">
    <source>
        <dbReference type="Pfam" id="PF08281"/>
    </source>
</evidence>
<evidence type="ECO:0000256" key="1">
    <source>
        <dbReference type="ARBA" id="ARBA00010641"/>
    </source>
</evidence>
<dbReference type="PANTHER" id="PTHR43133">
    <property type="entry name" value="RNA POLYMERASE ECF-TYPE SIGMA FACTO"/>
    <property type="match status" value="1"/>
</dbReference>
<evidence type="ECO:0000313" key="10">
    <source>
        <dbReference type="EMBL" id="RJG22236.1"/>
    </source>
</evidence>
<dbReference type="InterPro" id="IPR007627">
    <property type="entry name" value="RNA_pol_sigma70_r2"/>
</dbReference>
<keyword evidence="2 6" id="KW-0805">Transcription regulation</keyword>
<dbReference type="Proteomes" id="UP000284006">
    <property type="component" value="Unassembled WGS sequence"/>
</dbReference>
<reference evidence="10 11" key="1">
    <citation type="submission" date="2018-09" db="EMBL/GenBank/DDBJ databases">
        <authorList>
            <person name="Zhu H."/>
        </authorList>
    </citation>
    <scope>NUCLEOTIDE SEQUENCE [LARGE SCALE GENOMIC DNA]</scope>
    <source>
        <strain evidence="10 11">K1S02-61</strain>
    </source>
</reference>
<dbReference type="AlphaFoldDB" id="A0A418Y5U7"/>
<dbReference type="SUPFAM" id="SSF88659">
    <property type="entry name" value="Sigma3 and sigma4 domains of RNA polymerase sigma factors"/>
    <property type="match status" value="1"/>
</dbReference>
<dbReference type="OrthoDB" id="9780326at2"/>
<dbReference type="InterPro" id="IPR014284">
    <property type="entry name" value="RNA_pol_sigma-70_dom"/>
</dbReference>
<proteinExistence type="inferred from homology"/>
<evidence type="ECO:0000256" key="5">
    <source>
        <dbReference type="ARBA" id="ARBA00023163"/>
    </source>
</evidence>
<comment type="similarity">
    <text evidence="1 6">Belongs to the sigma-70 factor family. ECF subfamily.</text>
</comment>
<dbReference type="Pfam" id="PF04542">
    <property type="entry name" value="Sigma70_r2"/>
    <property type="match status" value="1"/>
</dbReference>
<evidence type="ECO:0000256" key="6">
    <source>
        <dbReference type="RuleBase" id="RU000716"/>
    </source>
</evidence>
<dbReference type="CDD" id="cd06171">
    <property type="entry name" value="Sigma70_r4"/>
    <property type="match status" value="1"/>
</dbReference>
<dbReference type="GO" id="GO:0006352">
    <property type="term" value="P:DNA-templated transcription initiation"/>
    <property type="evidence" value="ECO:0007669"/>
    <property type="project" value="InterPro"/>
</dbReference>
<evidence type="ECO:0000256" key="3">
    <source>
        <dbReference type="ARBA" id="ARBA00023082"/>
    </source>
</evidence>
<dbReference type="InterPro" id="IPR036388">
    <property type="entry name" value="WH-like_DNA-bd_sf"/>
</dbReference>
<dbReference type="GO" id="GO:0016987">
    <property type="term" value="F:sigma factor activity"/>
    <property type="evidence" value="ECO:0007669"/>
    <property type="project" value="UniProtKB-KW"/>
</dbReference>
<dbReference type="InterPro" id="IPR013249">
    <property type="entry name" value="RNA_pol_sigma70_r4_t2"/>
</dbReference>
<dbReference type="InterPro" id="IPR013324">
    <property type="entry name" value="RNA_pol_sigma_r3/r4-like"/>
</dbReference>
<gene>
    <name evidence="10" type="ORF">D3872_05650</name>
</gene>
<dbReference type="PANTHER" id="PTHR43133:SF53">
    <property type="entry name" value="ECF RNA POLYMERASE SIGMA-E FACTOR"/>
    <property type="match status" value="1"/>
</dbReference>
<dbReference type="EMBL" id="QYUP01000061">
    <property type="protein sequence ID" value="RJG22236.1"/>
    <property type="molecule type" value="Genomic_DNA"/>
</dbReference>
<feature type="region of interest" description="Disordered" evidence="7">
    <location>
        <begin position="91"/>
        <end position="113"/>
    </location>
</feature>
<keyword evidence="11" id="KW-1185">Reference proteome</keyword>
<keyword evidence="3 6" id="KW-0731">Sigma factor</keyword>
<evidence type="ECO:0000259" key="8">
    <source>
        <dbReference type="Pfam" id="PF04542"/>
    </source>
</evidence>
<dbReference type="SUPFAM" id="SSF88946">
    <property type="entry name" value="Sigma2 domain of RNA polymerase sigma factors"/>
    <property type="match status" value="1"/>
</dbReference>
<dbReference type="NCBIfam" id="TIGR02937">
    <property type="entry name" value="sigma70-ECF"/>
    <property type="match status" value="1"/>
</dbReference>
<dbReference type="Pfam" id="PF08281">
    <property type="entry name" value="Sigma70_r4_2"/>
    <property type="match status" value="1"/>
</dbReference>
<evidence type="ECO:0000313" key="11">
    <source>
        <dbReference type="Proteomes" id="UP000284006"/>
    </source>
</evidence>
<evidence type="ECO:0000256" key="4">
    <source>
        <dbReference type="ARBA" id="ARBA00023125"/>
    </source>
</evidence>
<evidence type="ECO:0000256" key="7">
    <source>
        <dbReference type="SAM" id="MobiDB-lite"/>
    </source>
</evidence>
<keyword evidence="5 6" id="KW-0804">Transcription</keyword>
<accession>A0A418Y5U7</accession>
<name>A0A418Y5U7_9BURK</name>
<dbReference type="InterPro" id="IPR039425">
    <property type="entry name" value="RNA_pol_sigma-70-like"/>
</dbReference>
<dbReference type="InterPro" id="IPR013325">
    <property type="entry name" value="RNA_pol_sigma_r2"/>
</dbReference>
<dbReference type="GO" id="GO:0003677">
    <property type="term" value="F:DNA binding"/>
    <property type="evidence" value="ECO:0007669"/>
    <property type="project" value="UniProtKB-KW"/>
</dbReference>
<keyword evidence="4 6" id="KW-0238">DNA-binding</keyword>
<comment type="caution">
    <text evidence="10">The sequence shown here is derived from an EMBL/GenBank/DDBJ whole genome shotgun (WGS) entry which is preliminary data.</text>
</comment>
<sequence length="194" mass="21711">MKSQREPDDLLVIRVQDGDRCAFDQLAARYRAKLLRLIMRTVHDPADAEDVLQDTLVRAYRAIGAFRRDSAFYTWLFRIAINTATAFMSGKRRQMETRGETPDSGSPDANPELQADIVTPEDILQGKQMAEIVDRAVASLAPEHSAAITMHEIDGLSYQEIADAQLCPIGTVRSRISNARMVIAARLHPLCHLH</sequence>
<dbReference type="Gene3D" id="1.10.10.10">
    <property type="entry name" value="Winged helix-like DNA-binding domain superfamily/Winged helix DNA-binding domain"/>
    <property type="match status" value="1"/>
</dbReference>
<feature type="domain" description="RNA polymerase sigma factor 70 region 4 type 2" evidence="9">
    <location>
        <begin position="131"/>
        <end position="180"/>
    </location>
</feature>